<gene>
    <name evidence="1" type="ORF">HaLaN_29895</name>
</gene>
<dbReference type="AlphaFoldDB" id="A0A6A0AE40"/>
<name>A0A6A0AE40_HAELA</name>
<comment type="caution">
    <text evidence="1">The sequence shown here is derived from an EMBL/GenBank/DDBJ whole genome shotgun (WGS) entry which is preliminary data.</text>
</comment>
<keyword evidence="2" id="KW-1185">Reference proteome</keyword>
<evidence type="ECO:0000313" key="1">
    <source>
        <dbReference type="EMBL" id="GFH30955.1"/>
    </source>
</evidence>
<proteinExistence type="predicted"/>
<organism evidence="1 2">
    <name type="scientific">Haematococcus lacustris</name>
    <name type="common">Green alga</name>
    <name type="synonym">Haematococcus pluvialis</name>
    <dbReference type="NCBI Taxonomy" id="44745"/>
    <lineage>
        <taxon>Eukaryota</taxon>
        <taxon>Viridiplantae</taxon>
        <taxon>Chlorophyta</taxon>
        <taxon>core chlorophytes</taxon>
        <taxon>Chlorophyceae</taxon>
        <taxon>CS clade</taxon>
        <taxon>Chlamydomonadales</taxon>
        <taxon>Haematococcaceae</taxon>
        <taxon>Haematococcus</taxon>
    </lineage>
</organism>
<accession>A0A6A0AE40</accession>
<sequence length="71" mass="7632">MELVEGRGAADLGHHRRRTKQGVMNACATKAKNTREVDAACYIVEAVDCKQAANCGLQAIASDVLNRCKSL</sequence>
<dbReference type="Proteomes" id="UP000485058">
    <property type="component" value="Unassembled WGS sequence"/>
</dbReference>
<dbReference type="EMBL" id="BLLF01005252">
    <property type="protein sequence ID" value="GFH30955.1"/>
    <property type="molecule type" value="Genomic_DNA"/>
</dbReference>
<evidence type="ECO:0000313" key="2">
    <source>
        <dbReference type="Proteomes" id="UP000485058"/>
    </source>
</evidence>
<reference evidence="1 2" key="1">
    <citation type="submission" date="2020-02" db="EMBL/GenBank/DDBJ databases">
        <title>Draft genome sequence of Haematococcus lacustris strain NIES-144.</title>
        <authorList>
            <person name="Morimoto D."/>
            <person name="Nakagawa S."/>
            <person name="Yoshida T."/>
            <person name="Sawayama S."/>
        </authorList>
    </citation>
    <scope>NUCLEOTIDE SEQUENCE [LARGE SCALE GENOMIC DNA]</scope>
    <source>
        <strain evidence="1 2">NIES-144</strain>
    </source>
</reference>
<protein>
    <submittedName>
        <fullName evidence="1">Uncharacterized protein</fullName>
    </submittedName>
</protein>